<evidence type="ECO:0000313" key="3">
    <source>
        <dbReference type="Proteomes" id="UP001143362"/>
    </source>
</evidence>
<dbReference type="Gene3D" id="3.40.630.30">
    <property type="match status" value="1"/>
</dbReference>
<organism evidence="2 3">
    <name type="scientific">Candidatus Litorirhabdus singularis</name>
    <dbReference type="NCBI Taxonomy" id="2518993"/>
    <lineage>
        <taxon>Bacteria</taxon>
        <taxon>Pseudomonadati</taxon>
        <taxon>Pseudomonadota</taxon>
        <taxon>Gammaproteobacteria</taxon>
        <taxon>Cellvibrionales</taxon>
        <taxon>Halieaceae</taxon>
        <taxon>Candidatus Litorirhabdus</taxon>
    </lineage>
</organism>
<keyword evidence="3" id="KW-1185">Reference proteome</keyword>
<dbReference type="InterPro" id="IPR000182">
    <property type="entry name" value="GNAT_dom"/>
</dbReference>
<gene>
    <name evidence="2" type="ORF">EYC98_03345</name>
</gene>
<comment type="caution">
    <text evidence="2">The sequence shown here is derived from an EMBL/GenBank/DDBJ whole genome shotgun (WGS) entry which is preliminary data.</text>
</comment>
<dbReference type="RefSeq" id="WP_279243882.1">
    <property type="nucleotide sequence ID" value="NZ_SHNN01000001.1"/>
</dbReference>
<dbReference type="PROSITE" id="PS51186">
    <property type="entry name" value="GNAT"/>
    <property type="match status" value="1"/>
</dbReference>
<dbReference type="SUPFAM" id="SSF55729">
    <property type="entry name" value="Acyl-CoA N-acyltransferases (Nat)"/>
    <property type="match status" value="1"/>
</dbReference>
<accession>A0ABT3TD31</accession>
<dbReference type="Proteomes" id="UP001143362">
    <property type="component" value="Unassembled WGS sequence"/>
</dbReference>
<reference evidence="2" key="1">
    <citation type="submission" date="2019-02" db="EMBL/GenBank/DDBJ databases">
        <authorList>
            <person name="Li S.-H."/>
        </authorList>
    </citation>
    <scope>NUCLEOTIDE SEQUENCE</scope>
    <source>
        <strain evidence="2">IMCC14734</strain>
    </source>
</reference>
<dbReference type="CDD" id="cd04301">
    <property type="entry name" value="NAT_SF"/>
    <property type="match status" value="1"/>
</dbReference>
<dbReference type="InterPro" id="IPR016181">
    <property type="entry name" value="Acyl_CoA_acyltransferase"/>
</dbReference>
<evidence type="ECO:0000259" key="1">
    <source>
        <dbReference type="PROSITE" id="PS51186"/>
    </source>
</evidence>
<proteinExistence type="predicted"/>
<feature type="domain" description="N-acetyltransferase" evidence="1">
    <location>
        <begin position="4"/>
        <end position="151"/>
    </location>
</feature>
<dbReference type="Pfam" id="PF00583">
    <property type="entry name" value="Acetyltransf_1"/>
    <property type="match status" value="1"/>
</dbReference>
<name>A0ABT3TD31_9GAMM</name>
<evidence type="ECO:0000313" key="2">
    <source>
        <dbReference type="EMBL" id="MCX2979894.1"/>
    </source>
</evidence>
<protein>
    <submittedName>
        <fullName evidence="2">N-acetyltransferase</fullName>
    </submittedName>
</protein>
<sequence length="169" mass="18153">MIELLIRKECAADCDSIRSITVSAFRGMPYAGGDEQDVIDRLRSANALTLSLIAVIEEEVVGHIAFSPATTSDGSCPWFALGPVSVIPERQCKGVGRALIENGLAQLKSMNALGCILTGNPAYYKKFGFQLAPENAPSNEPAEFFMLKQLSSGVAQGQFSFHEAFYGDA</sequence>
<dbReference type="EMBL" id="SHNN01000001">
    <property type="protein sequence ID" value="MCX2979894.1"/>
    <property type="molecule type" value="Genomic_DNA"/>
</dbReference>